<accession>A0A1F4Q3V3</accession>
<dbReference type="InterPro" id="IPR011990">
    <property type="entry name" value="TPR-like_helical_dom_sf"/>
</dbReference>
<feature type="transmembrane region" description="Helical" evidence="4">
    <location>
        <begin position="174"/>
        <end position="201"/>
    </location>
</feature>
<feature type="transmembrane region" description="Helical" evidence="4">
    <location>
        <begin position="359"/>
        <end position="376"/>
    </location>
</feature>
<dbReference type="PROSITE" id="PS50293">
    <property type="entry name" value="TPR_REGION"/>
    <property type="match status" value="2"/>
</dbReference>
<keyword evidence="1" id="KW-0677">Repeat</keyword>
<evidence type="ECO:0000256" key="4">
    <source>
        <dbReference type="SAM" id="Phobius"/>
    </source>
</evidence>
<dbReference type="GO" id="GO:0000030">
    <property type="term" value="F:mannosyltransferase activity"/>
    <property type="evidence" value="ECO:0007669"/>
    <property type="project" value="TreeGrafter"/>
</dbReference>
<keyword evidence="4" id="KW-0472">Membrane</keyword>
<dbReference type="Pfam" id="PF07719">
    <property type="entry name" value="TPR_2"/>
    <property type="match status" value="1"/>
</dbReference>
<dbReference type="Pfam" id="PF13414">
    <property type="entry name" value="TPR_11"/>
    <property type="match status" value="1"/>
</dbReference>
<evidence type="ECO:0000256" key="3">
    <source>
        <dbReference type="PROSITE-ProRule" id="PRU00339"/>
    </source>
</evidence>
<dbReference type="AlphaFoldDB" id="A0A1F4Q3V3"/>
<evidence type="ECO:0000256" key="1">
    <source>
        <dbReference type="ARBA" id="ARBA00022737"/>
    </source>
</evidence>
<sequence length="512" mass="58000">MNARSFLPYVLIAIVGFALYFPVIFFGYTYLDDNVLILQRQEFLTDLSNLPRAFTEDVFHQPSGGSYYRPLLTLSFMFDARLGGSAPFFYHLTNLLLHLLAACLVFALLMKLQFRRELSLLASLFFTVHPVLAQAAAWLPGRNDSLLAVFVLASFLCFLTYIKERRWPYLLGHLFFFLAALLTKETAVVLPIIIILYAYLFRARLQGMLRLAAGWGLVIVPWFLLRRSVLGASIGAADFDVVRSLATNLLAVLPYIGKIVFPVNLSVLPILRDLPLIWGLVAIALAGAGLLFSKNKRPGFIIFGIAWLLLFLLPSFIRSASAVADFSEHRIYLSLIGFILVCLEIDLIKTFDTKKPAHLAAAGIVLLVFSAITFRHEENFRNRLSFWKNAAETSPNYAFNHNNLGAMYFLDGEMEKAEREYKRALALNPAEPLTHNNLGLIYMNMGKLKEAEAEYLKELKINPLYDNALFNLGLLYARQGKLREARRLWQMTLEVNPGHNDARKYLELIDGK</sequence>
<feature type="repeat" description="TPR" evidence="3">
    <location>
        <begin position="398"/>
        <end position="431"/>
    </location>
</feature>
<dbReference type="EMBL" id="METM01000007">
    <property type="protein sequence ID" value="OGB90519.1"/>
    <property type="molecule type" value="Genomic_DNA"/>
</dbReference>
<proteinExistence type="predicted"/>
<dbReference type="InterPro" id="IPR013105">
    <property type="entry name" value="TPR_2"/>
</dbReference>
<dbReference type="SUPFAM" id="SSF48452">
    <property type="entry name" value="TPR-like"/>
    <property type="match status" value="1"/>
</dbReference>
<dbReference type="InterPro" id="IPR019734">
    <property type="entry name" value="TPR_rpt"/>
</dbReference>
<feature type="transmembrane region" description="Helical" evidence="4">
    <location>
        <begin position="299"/>
        <end position="317"/>
    </location>
</feature>
<feature type="transmembrane region" description="Helical" evidence="4">
    <location>
        <begin position="207"/>
        <end position="225"/>
    </location>
</feature>
<name>A0A1F4Q3V3_UNCSA</name>
<feature type="transmembrane region" description="Helical" evidence="4">
    <location>
        <begin position="88"/>
        <end position="109"/>
    </location>
</feature>
<feature type="transmembrane region" description="Helical" evidence="4">
    <location>
        <begin position="275"/>
        <end position="292"/>
    </location>
</feature>
<gene>
    <name evidence="6" type="ORF">A2625_03105</name>
</gene>
<feature type="domain" description="Glycosyltransferase RgtA/B/C/D-like" evidence="5">
    <location>
        <begin position="88"/>
        <end position="210"/>
    </location>
</feature>
<dbReference type="Gene3D" id="1.25.40.10">
    <property type="entry name" value="Tetratricopeptide repeat domain"/>
    <property type="match status" value="2"/>
</dbReference>
<feature type="transmembrane region" description="Helical" evidence="4">
    <location>
        <begin position="245"/>
        <end position="263"/>
    </location>
</feature>
<evidence type="ECO:0000256" key="2">
    <source>
        <dbReference type="ARBA" id="ARBA00022803"/>
    </source>
</evidence>
<feature type="transmembrane region" description="Helical" evidence="4">
    <location>
        <begin position="7"/>
        <end position="31"/>
    </location>
</feature>
<dbReference type="GO" id="GO:0035269">
    <property type="term" value="P:protein O-linked glycosylation via mannose"/>
    <property type="evidence" value="ECO:0007669"/>
    <property type="project" value="TreeGrafter"/>
</dbReference>
<dbReference type="PANTHER" id="PTHR44216:SF3">
    <property type="entry name" value="PROTEIN O-MANNOSYL-TRANSFERASE TMTC2"/>
    <property type="match status" value="1"/>
</dbReference>
<feature type="transmembrane region" description="Helical" evidence="4">
    <location>
        <begin position="121"/>
        <end position="139"/>
    </location>
</feature>
<dbReference type="Proteomes" id="UP000178724">
    <property type="component" value="Unassembled WGS sequence"/>
</dbReference>
<keyword evidence="4" id="KW-0812">Transmembrane</keyword>
<dbReference type="PANTHER" id="PTHR44216">
    <property type="entry name" value="PROTEIN O-MANNOSYL-TRANSFERASE TMTC2"/>
    <property type="match status" value="1"/>
</dbReference>
<evidence type="ECO:0000259" key="5">
    <source>
        <dbReference type="Pfam" id="PF13231"/>
    </source>
</evidence>
<organism evidence="6 7">
    <name type="scientific">candidate division WOR-1 bacterium RIFCSPHIGHO2_01_FULL_53_15</name>
    <dbReference type="NCBI Taxonomy" id="1802564"/>
    <lineage>
        <taxon>Bacteria</taxon>
        <taxon>Bacillati</taxon>
        <taxon>Saganbacteria</taxon>
    </lineage>
</organism>
<evidence type="ECO:0000313" key="7">
    <source>
        <dbReference type="Proteomes" id="UP000178724"/>
    </source>
</evidence>
<dbReference type="SMART" id="SM00028">
    <property type="entry name" value="TPR"/>
    <property type="match status" value="3"/>
</dbReference>
<keyword evidence="4" id="KW-1133">Transmembrane helix</keyword>
<keyword evidence="2 3" id="KW-0802">TPR repeat</keyword>
<reference evidence="6 7" key="1">
    <citation type="journal article" date="2016" name="Nat. Commun.">
        <title>Thousands of microbial genomes shed light on interconnected biogeochemical processes in an aquifer system.</title>
        <authorList>
            <person name="Anantharaman K."/>
            <person name="Brown C.T."/>
            <person name="Hug L.A."/>
            <person name="Sharon I."/>
            <person name="Castelle C.J."/>
            <person name="Probst A.J."/>
            <person name="Thomas B.C."/>
            <person name="Singh A."/>
            <person name="Wilkins M.J."/>
            <person name="Karaoz U."/>
            <person name="Brodie E.L."/>
            <person name="Williams K.H."/>
            <person name="Hubbard S.S."/>
            <person name="Banfield J.F."/>
        </authorList>
    </citation>
    <scope>NUCLEOTIDE SEQUENCE [LARGE SCALE GENOMIC DNA]</scope>
</reference>
<dbReference type="Pfam" id="PF13231">
    <property type="entry name" value="PMT_2"/>
    <property type="match status" value="1"/>
</dbReference>
<feature type="repeat" description="TPR" evidence="3">
    <location>
        <begin position="432"/>
        <end position="465"/>
    </location>
</feature>
<dbReference type="PROSITE" id="PS50005">
    <property type="entry name" value="TPR"/>
    <property type="match status" value="3"/>
</dbReference>
<dbReference type="InterPro" id="IPR038731">
    <property type="entry name" value="RgtA/B/C-like"/>
</dbReference>
<comment type="caution">
    <text evidence="6">The sequence shown here is derived from an EMBL/GenBank/DDBJ whole genome shotgun (WGS) entry which is preliminary data.</text>
</comment>
<dbReference type="InterPro" id="IPR052384">
    <property type="entry name" value="TMTC_O-mannosyltransferase"/>
</dbReference>
<feature type="transmembrane region" description="Helical" evidence="4">
    <location>
        <begin position="329"/>
        <end position="347"/>
    </location>
</feature>
<feature type="repeat" description="TPR" evidence="3">
    <location>
        <begin position="466"/>
        <end position="499"/>
    </location>
</feature>
<evidence type="ECO:0000313" key="6">
    <source>
        <dbReference type="EMBL" id="OGB90519.1"/>
    </source>
</evidence>
<protein>
    <recommendedName>
        <fullName evidence="5">Glycosyltransferase RgtA/B/C/D-like domain-containing protein</fullName>
    </recommendedName>
</protein>
<feature type="transmembrane region" description="Helical" evidence="4">
    <location>
        <begin position="145"/>
        <end position="162"/>
    </location>
</feature>